<dbReference type="VEuPathDB" id="FungiDB:YALI1_C22835g"/>
<dbReference type="GO" id="GO:0030659">
    <property type="term" value="C:cytoplasmic vesicle membrane"/>
    <property type="evidence" value="ECO:0007669"/>
    <property type="project" value="UniProtKB-SubCell"/>
</dbReference>
<reference evidence="23 25" key="2">
    <citation type="submission" date="2018-07" db="EMBL/GenBank/DDBJ databases">
        <title>Draft Genome Assemblies for Five Robust Yarrowia lipolytica Strains Exhibiting High Lipid Production and Pentose Sugar Utilization and Sugar Alcohol Secretion from Undetoxified Lignocellulosic Biomass Hydrolysates.</title>
        <authorList>
            <consortium name="DOE Joint Genome Institute"/>
            <person name="Walker C."/>
            <person name="Ryu S."/>
            <person name="Na H."/>
            <person name="Zane M."/>
            <person name="LaButti K."/>
            <person name="Lipzen A."/>
            <person name="Haridas S."/>
            <person name="Barry K."/>
            <person name="Grigoriev I.V."/>
            <person name="Quarterman J."/>
            <person name="Slininger P."/>
            <person name="Dien B."/>
            <person name="Trinh C.T."/>
        </authorList>
    </citation>
    <scope>NUCLEOTIDE SEQUENCE [LARGE SCALE GENOMIC DNA]</scope>
    <source>
        <strain evidence="23 25">YB392</strain>
    </source>
</reference>
<evidence type="ECO:0000256" key="19">
    <source>
        <dbReference type="SAM" id="Phobius"/>
    </source>
</evidence>
<dbReference type="RefSeq" id="XP_501883.1">
    <property type="nucleotide sequence ID" value="XM_501883.1"/>
</dbReference>
<dbReference type="OMA" id="GSSHWGF"/>
<keyword evidence="9 20" id="KW-0732">Signal</keyword>
<dbReference type="OrthoDB" id="29460at2759"/>
<dbReference type="KEGG" id="yli:2909440"/>
<dbReference type="EMBL" id="KZ859120">
    <property type="protein sequence ID" value="RDW23038.1"/>
    <property type="molecule type" value="Genomic_DNA"/>
</dbReference>
<reference evidence="22 24" key="1">
    <citation type="journal article" date="2016" name="PLoS ONE">
        <title>Sequence Assembly of Yarrowia lipolytica Strain W29/CLIB89 Shows Transposable Element Diversity.</title>
        <authorList>
            <person name="Magnan C."/>
            <person name="Yu J."/>
            <person name="Chang I."/>
            <person name="Jahn E."/>
            <person name="Kanomata Y."/>
            <person name="Wu J."/>
            <person name="Zeller M."/>
            <person name="Oakes M."/>
            <person name="Baldi P."/>
            <person name="Sandmeyer S."/>
        </authorList>
    </citation>
    <scope>NUCLEOTIDE SEQUENCE [LARGE SCALE GENOMIC DNA]</scope>
    <source>
        <strain evidence="22">CLIB89</strain>
        <strain evidence="24">CLIB89(W29)</strain>
    </source>
</reference>
<dbReference type="PROSITE" id="PS51257">
    <property type="entry name" value="PROKAR_LIPOPROTEIN"/>
    <property type="match status" value="1"/>
</dbReference>
<evidence type="ECO:0000256" key="8">
    <source>
        <dbReference type="ARBA" id="ARBA00022692"/>
    </source>
</evidence>
<evidence type="ECO:0000313" key="24">
    <source>
        <dbReference type="Proteomes" id="UP000182444"/>
    </source>
</evidence>
<feature type="region of interest" description="Disordered" evidence="18">
    <location>
        <begin position="174"/>
        <end position="198"/>
    </location>
</feature>
<dbReference type="PANTHER" id="PTHR15071:SF13">
    <property type="entry name" value="AUTOPHAGY-RELATED PROTEIN 27"/>
    <property type="match status" value="1"/>
</dbReference>
<dbReference type="Proteomes" id="UP000256601">
    <property type="component" value="Unassembled WGS sequence"/>
</dbReference>
<feature type="signal peptide" evidence="20">
    <location>
        <begin position="1"/>
        <end position="15"/>
    </location>
</feature>
<evidence type="ECO:0000313" key="22">
    <source>
        <dbReference type="EMBL" id="AOW02942.1"/>
    </source>
</evidence>
<dbReference type="InterPro" id="IPR009011">
    <property type="entry name" value="Man6P_isomerase_rcpt-bd_dom_sf"/>
</dbReference>
<dbReference type="GO" id="GO:0000139">
    <property type="term" value="C:Golgi membrane"/>
    <property type="evidence" value="ECO:0007669"/>
    <property type="project" value="UniProtKB-SubCell"/>
</dbReference>
<evidence type="ECO:0000256" key="7">
    <source>
        <dbReference type="ARBA" id="ARBA00022448"/>
    </source>
</evidence>
<dbReference type="PROSITE" id="PS51914">
    <property type="entry name" value="MRH"/>
    <property type="match status" value="1"/>
</dbReference>
<keyword evidence="7" id="KW-0813">Transport</keyword>
<evidence type="ECO:0000256" key="13">
    <source>
        <dbReference type="ARBA" id="ARBA00023034"/>
    </source>
</evidence>
<evidence type="ECO:0000256" key="2">
    <source>
        <dbReference type="ARBA" id="ARBA00004358"/>
    </source>
</evidence>
<dbReference type="eggNOG" id="ENOG502S1VT">
    <property type="taxonomic scope" value="Eukaryota"/>
</dbReference>
<accession>A0A1D8NBD5</accession>
<dbReference type="Gene3D" id="2.70.130.10">
    <property type="entry name" value="Mannose-6-phosphate receptor binding domain"/>
    <property type="match status" value="1"/>
</dbReference>
<dbReference type="PANTHER" id="PTHR15071">
    <property type="entry name" value="MANNOSE-6-PHOSPHATE RECEPTOR FAMILY MEMBER"/>
    <property type="match status" value="1"/>
</dbReference>
<evidence type="ECO:0000256" key="16">
    <source>
        <dbReference type="ARBA" id="ARBA00023157"/>
    </source>
</evidence>
<evidence type="ECO:0000256" key="15">
    <source>
        <dbReference type="ARBA" id="ARBA00023136"/>
    </source>
</evidence>
<evidence type="ECO:0000256" key="5">
    <source>
        <dbReference type="ARBA" id="ARBA00005363"/>
    </source>
</evidence>
<keyword evidence="14" id="KW-0496">Mitochondrion</keyword>
<dbReference type="VEuPathDB" id="FungiDB:YALI0_C15851g"/>
<feature type="chain" id="PRO_5033269130" description="Autophagy-related protein 27" evidence="20">
    <location>
        <begin position="16"/>
        <end position="276"/>
    </location>
</feature>
<dbReference type="GeneID" id="2909440"/>
<evidence type="ECO:0000259" key="21">
    <source>
        <dbReference type="PROSITE" id="PS51914"/>
    </source>
</evidence>
<dbReference type="GO" id="GO:0031966">
    <property type="term" value="C:mitochondrial membrane"/>
    <property type="evidence" value="ECO:0007669"/>
    <property type="project" value="UniProtKB-SubCell"/>
</dbReference>
<keyword evidence="13" id="KW-0333">Golgi apparatus</keyword>
<feature type="transmembrane region" description="Helical" evidence="19">
    <location>
        <begin position="204"/>
        <end position="223"/>
    </location>
</feature>
<dbReference type="Proteomes" id="UP000182444">
    <property type="component" value="Chromosome 1C"/>
</dbReference>
<sequence>MKSAIIGYMAVAVAAASCQFTVDSKNYDLSAISGPKSVEYTIETPPSKRKMEFVLDPCASLKQDKKKPADEQCPDNTIVCGLGYILLPKEKDFVLSEVMPFGNGPAPQYQPLKTGPEGTEGLSTSYGNPWGSEKLDIDVNYICSDKEEGPKLENVGLGLNNYYEINWKTPAACINDGSKPKQPVKEPGKTPNDGDDASNGNPSWGWFTWLFIIIVLGVAVYIIGNAWINYDRYGNAGVDLLPHADSLRDVPYLIRDLIAKVVGTFTGSSRTGYSAV</sequence>
<keyword evidence="11 19" id="KW-1133">Transmembrane helix</keyword>
<evidence type="ECO:0000256" key="17">
    <source>
        <dbReference type="ARBA" id="ARBA00023329"/>
    </source>
</evidence>
<keyword evidence="10" id="KW-0653">Protein transport</keyword>
<dbReference type="SUPFAM" id="SSF50911">
    <property type="entry name" value="Mannose 6-phosphate receptor domain"/>
    <property type="match status" value="1"/>
</dbReference>
<organism evidence="22 24">
    <name type="scientific">Yarrowia lipolytica</name>
    <name type="common">Candida lipolytica</name>
    <dbReference type="NCBI Taxonomy" id="4952"/>
    <lineage>
        <taxon>Eukaryota</taxon>
        <taxon>Fungi</taxon>
        <taxon>Dikarya</taxon>
        <taxon>Ascomycota</taxon>
        <taxon>Saccharomycotina</taxon>
        <taxon>Dipodascomycetes</taxon>
        <taxon>Dipodascales</taxon>
        <taxon>Dipodascales incertae sedis</taxon>
        <taxon>Yarrowia</taxon>
    </lineage>
</organism>
<evidence type="ECO:0000256" key="9">
    <source>
        <dbReference type="ARBA" id="ARBA00022729"/>
    </source>
</evidence>
<keyword evidence="17" id="KW-0968">Cytoplasmic vesicle</keyword>
<dbReference type="InterPro" id="IPR018939">
    <property type="entry name" value="Autophagy-rel_prot_27"/>
</dbReference>
<evidence type="ECO:0000256" key="3">
    <source>
        <dbReference type="ARBA" id="ARBA00004472"/>
    </source>
</evidence>
<feature type="domain" description="MRH" evidence="21">
    <location>
        <begin position="16"/>
        <end position="175"/>
    </location>
</feature>
<evidence type="ECO:0000256" key="12">
    <source>
        <dbReference type="ARBA" id="ARBA00023006"/>
    </source>
</evidence>
<comment type="similarity">
    <text evidence="5">Belongs to the ATG27 family.</text>
</comment>
<dbReference type="GO" id="GO:0015031">
    <property type="term" value="P:protein transport"/>
    <property type="evidence" value="ECO:0007669"/>
    <property type="project" value="UniProtKB-KW"/>
</dbReference>
<dbReference type="GO" id="GO:0006914">
    <property type="term" value="P:autophagy"/>
    <property type="evidence" value="ECO:0007669"/>
    <property type="project" value="UniProtKB-KW"/>
</dbReference>
<evidence type="ECO:0000256" key="18">
    <source>
        <dbReference type="SAM" id="MobiDB-lite"/>
    </source>
</evidence>
<evidence type="ECO:0000256" key="14">
    <source>
        <dbReference type="ARBA" id="ARBA00023128"/>
    </source>
</evidence>
<dbReference type="AlphaFoldDB" id="A0A1D8NBD5"/>
<evidence type="ECO:0000256" key="20">
    <source>
        <dbReference type="SAM" id="SignalP"/>
    </source>
</evidence>
<keyword evidence="12" id="KW-0072">Autophagy</keyword>
<gene>
    <name evidence="23" type="ORF">B0I71DRAFT_136598</name>
    <name evidence="22" type="ORF">YALI1_C22835g</name>
</gene>
<dbReference type="EMBL" id="CP017555">
    <property type="protein sequence ID" value="AOW02942.1"/>
    <property type="molecule type" value="Genomic_DNA"/>
</dbReference>
<evidence type="ECO:0000256" key="4">
    <source>
        <dbReference type="ARBA" id="ARBA00004614"/>
    </source>
</evidence>
<dbReference type="GO" id="GO:0034045">
    <property type="term" value="C:phagophore assembly site membrane"/>
    <property type="evidence" value="ECO:0007669"/>
    <property type="project" value="UniProtKB-SubCell"/>
</dbReference>
<keyword evidence="15 19" id="KW-0472">Membrane</keyword>
<dbReference type="InterPro" id="IPR044865">
    <property type="entry name" value="MRH_dom"/>
</dbReference>
<evidence type="ECO:0000256" key="11">
    <source>
        <dbReference type="ARBA" id="ARBA00022989"/>
    </source>
</evidence>
<comment type="subcellular location">
    <subcellularLocation>
        <location evidence="2">Cytoplasmic vesicle membrane</location>
        <topology evidence="2">Single-pass type I membrane protein</topology>
    </subcellularLocation>
    <subcellularLocation>
        <location evidence="4">Golgi apparatus membrane</location>
        <topology evidence="4">Single-pass type I membrane protein</topology>
    </subcellularLocation>
    <subcellularLocation>
        <location evidence="1">Mitochondrion membrane</location>
        <topology evidence="1">Single-pass membrane protein</topology>
    </subcellularLocation>
    <subcellularLocation>
        <location evidence="3">Preautophagosomal structure membrane</location>
        <topology evidence="3">Single-pass type I membrane protein</topology>
    </subcellularLocation>
</comment>
<evidence type="ECO:0000256" key="1">
    <source>
        <dbReference type="ARBA" id="ARBA00004304"/>
    </source>
</evidence>
<dbReference type="Pfam" id="PF09451">
    <property type="entry name" value="ATG27"/>
    <property type="match status" value="1"/>
</dbReference>
<keyword evidence="8 19" id="KW-0812">Transmembrane</keyword>
<evidence type="ECO:0000256" key="6">
    <source>
        <dbReference type="ARBA" id="ARBA00013776"/>
    </source>
</evidence>
<evidence type="ECO:0000313" key="25">
    <source>
        <dbReference type="Proteomes" id="UP000256601"/>
    </source>
</evidence>
<name>A0A1D8NBD5_YARLL</name>
<evidence type="ECO:0000313" key="23">
    <source>
        <dbReference type="EMBL" id="RDW23038.1"/>
    </source>
</evidence>
<proteinExistence type="inferred from homology"/>
<evidence type="ECO:0000256" key="10">
    <source>
        <dbReference type="ARBA" id="ARBA00022927"/>
    </source>
</evidence>
<keyword evidence="16" id="KW-1015">Disulfide bond</keyword>
<protein>
    <recommendedName>
        <fullName evidence="6">Autophagy-related protein 27</fullName>
    </recommendedName>
</protein>